<evidence type="ECO:0000256" key="4">
    <source>
        <dbReference type="SAM" id="MobiDB-lite"/>
    </source>
</evidence>
<evidence type="ECO:0000259" key="6">
    <source>
        <dbReference type="Pfam" id="PF13579"/>
    </source>
</evidence>
<reference evidence="7 8" key="1">
    <citation type="submission" date="2019-12" db="EMBL/GenBank/DDBJ databases">
        <title>Deinococcus sp. HMF7620 Genome sequencing and assembly.</title>
        <authorList>
            <person name="Kang H."/>
            <person name="Kim H."/>
            <person name="Joh K."/>
        </authorList>
    </citation>
    <scope>NUCLEOTIDE SEQUENCE [LARGE SCALE GENOMIC DNA]</scope>
    <source>
        <strain evidence="7 8">HMF7620</strain>
    </source>
</reference>
<dbReference type="EMBL" id="WQLB01000011">
    <property type="protein sequence ID" value="MVN87145.1"/>
    <property type="molecule type" value="Genomic_DNA"/>
</dbReference>
<keyword evidence="3 7" id="KW-0808">Transferase</keyword>
<dbReference type="InterPro" id="IPR028098">
    <property type="entry name" value="Glyco_trans_4-like_N"/>
</dbReference>
<keyword evidence="2" id="KW-0328">Glycosyltransferase</keyword>
<dbReference type="Proteomes" id="UP000483286">
    <property type="component" value="Unassembled WGS sequence"/>
</dbReference>
<gene>
    <name evidence="7" type="ORF">GO986_10225</name>
</gene>
<name>A0A7C9M6G5_9DEIO</name>
<comment type="similarity">
    <text evidence="1">Belongs to the glycosyltransferase group 1 family. Glycosyltransferase 4 subfamily.</text>
</comment>
<evidence type="ECO:0000256" key="1">
    <source>
        <dbReference type="ARBA" id="ARBA00009481"/>
    </source>
</evidence>
<evidence type="ECO:0000313" key="7">
    <source>
        <dbReference type="EMBL" id="MVN87145.1"/>
    </source>
</evidence>
<evidence type="ECO:0000313" key="8">
    <source>
        <dbReference type="Proteomes" id="UP000483286"/>
    </source>
</evidence>
<evidence type="ECO:0000256" key="2">
    <source>
        <dbReference type="ARBA" id="ARBA00022676"/>
    </source>
</evidence>
<evidence type="ECO:0000259" key="5">
    <source>
        <dbReference type="Pfam" id="PF00534"/>
    </source>
</evidence>
<dbReference type="Pfam" id="PF13579">
    <property type="entry name" value="Glyco_trans_4_4"/>
    <property type="match status" value="1"/>
</dbReference>
<feature type="domain" description="Glycosyl transferase family 1" evidence="5">
    <location>
        <begin position="223"/>
        <end position="380"/>
    </location>
</feature>
<dbReference type="SUPFAM" id="SSF53756">
    <property type="entry name" value="UDP-Glycosyltransferase/glycogen phosphorylase"/>
    <property type="match status" value="1"/>
</dbReference>
<proteinExistence type="inferred from homology"/>
<dbReference type="Gene3D" id="3.40.50.2000">
    <property type="entry name" value="Glycogen Phosphorylase B"/>
    <property type="match status" value="2"/>
</dbReference>
<evidence type="ECO:0000256" key="3">
    <source>
        <dbReference type="ARBA" id="ARBA00022679"/>
    </source>
</evidence>
<keyword evidence="8" id="KW-1185">Reference proteome</keyword>
<feature type="domain" description="Glycosyltransferase subfamily 4-like N-terminal" evidence="6">
    <location>
        <begin position="43"/>
        <end position="210"/>
    </location>
</feature>
<dbReference type="InterPro" id="IPR001296">
    <property type="entry name" value="Glyco_trans_1"/>
</dbReference>
<organism evidence="7 8">
    <name type="scientific">Deinococcus arboris</name>
    <dbReference type="NCBI Taxonomy" id="2682977"/>
    <lineage>
        <taxon>Bacteria</taxon>
        <taxon>Thermotogati</taxon>
        <taxon>Deinococcota</taxon>
        <taxon>Deinococci</taxon>
        <taxon>Deinococcales</taxon>
        <taxon>Deinococcaceae</taxon>
        <taxon>Deinococcus</taxon>
    </lineage>
</organism>
<dbReference type="GO" id="GO:0016757">
    <property type="term" value="F:glycosyltransferase activity"/>
    <property type="evidence" value="ECO:0007669"/>
    <property type="project" value="UniProtKB-KW"/>
</dbReference>
<dbReference type="Pfam" id="PF00534">
    <property type="entry name" value="Glycos_transf_1"/>
    <property type="match status" value="1"/>
</dbReference>
<dbReference type="RefSeq" id="WP_157459190.1">
    <property type="nucleotide sequence ID" value="NZ_WQLB01000011.1"/>
</dbReference>
<dbReference type="PANTHER" id="PTHR12526">
    <property type="entry name" value="GLYCOSYLTRANSFERASE"/>
    <property type="match status" value="1"/>
</dbReference>
<comment type="caution">
    <text evidence="7">The sequence shown here is derived from an EMBL/GenBank/DDBJ whole genome shotgun (WGS) entry which is preliminary data.</text>
</comment>
<dbReference type="PANTHER" id="PTHR12526:SF640">
    <property type="entry name" value="COLANIC ACID BIOSYNTHESIS GLYCOSYLTRANSFERASE WCAL-RELATED"/>
    <property type="match status" value="1"/>
</dbReference>
<accession>A0A7C9M6G5</accession>
<feature type="region of interest" description="Disordered" evidence="4">
    <location>
        <begin position="1"/>
        <end position="27"/>
    </location>
</feature>
<protein>
    <submittedName>
        <fullName evidence="7">Glycosyltransferase</fullName>
    </submittedName>
</protein>
<dbReference type="AlphaFoldDB" id="A0A7C9M6G5"/>
<sequence>MTQLTSLPGVSGGPRLTAPHTSRQSRPHRPLKVLAVLPSLWPGGAEMQLVHLLLNLPASDYHCELVTLFTVPQQNALGERLAQAGLPWTDLGIAPALDQPMGAWHAARNLWRARRRLQQHIKAARPDIVYSRLWYAGAAVGSLPRRRLEFVHVANEENSLHSHIDRGRAKRWLRRWVVGQADRWVAPTQGLHDQFVRLGAPAPRGRVIYNATPLPAPAARRAPSSPLRVAAMGRLVPDKGFERLLAIAERLRQSGVRFQLDVGGEGPERAALERQARDLGLEGTVRFLGYVAEPLAFLQERDVFVLTSHAEGFANVLVEAMACSLPTVAFDIDFGPRELVVHGETGYLVQDGNLDAFAGCLQAIAQDPQGALRLGQAGRTRAEGLFSVPQMAAAFGALFADALGPQLRAGGD</sequence>